<dbReference type="AlphaFoldDB" id="A0A1G2LSM5"/>
<evidence type="ECO:0000256" key="1">
    <source>
        <dbReference type="SAM" id="Coils"/>
    </source>
</evidence>
<organism evidence="2 3">
    <name type="scientific">Candidatus Sungbacteria bacterium RIFCSPLOWO2_12_FULL_41_11</name>
    <dbReference type="NCBI Taxonomy" id="1802286"/>
    <lineage>
        <taxon>Bacteria</taxon>
        <taxon>Candidatus Sungiibacteriota</taxon>
    </lineage>
</organism>
<proteinExistence type="predicted"/>
<sequence>MNVRDTTNKTNDGLKRAQDLLAKAKKANSDFVQKTDILIKNINQGINQANQELGKNQKEFKNFEKDSTNKMDKAVLEFLSEE</sequence>
<feature type="coiled-coil region" evidence="1">
    <location>
        <begin position="14"/>
        <end position="66"/>
    </location>
</feature>
<name>A0A1G2LSM5_9BACT</name>
<reference evidence="2 3" key="1">
    <citation type="journal article" date="2016" name="Nat. Commun.">
        <title>Thousands of microbial genomes shed light on interconnected biogeochemical processes in an aquifer system.</title>
        <authorList>
            <person name="Anantharaman K."/>
            <person name="Brown C.T."/>
            <person name="Hug L.A."/>
            <person name="Sharon I."/>
            <person name="Castelle C.J."/>
            <person name="Probst A.J."/>
            <person name="Thomas B.C."/>
            <person name="Singh A."/>
            <person name="Wilkins M.J."/>
            <person name="Karaoz U."/>
            <person name="Brodie E.L."/>
            <person name="Williams K.H."/>
            <person name="Hubbard S.S."/>
            <person name="Banfield J.F."/>
        </authorList>
    </citation>
    <scope>NUCLEOTIDE SEQUENCE [LARGE SCALE GENOMIC DNA]</scope>
</reference>
<evidence type="ECO:0000313" key="3">
    <source>
        <dbReference type="Proteomes" id="UP000177171"/>
    </source>
</evidence>
<protein>
    <submittedName>
        <fullName evidence="2">Uncharacterized protein</fullName>
    </submittedName>
</protein>
<dbReference type="EMBL" id="MHQY01000005">
    <property type="protein sequence ID" value="OHA14607.1"/>
    <property type="molecule type" value="Genomic_DNA"/>
</dbReference>
<dbReference type="Proteomes" id="UP000177171">
    <property type="component" value="Unassembled WGS sequence"/>
</dbReference>
<accession>A0A1G2LSM5</accession>
<keyword evidence="1" id="KW-0175">Coiled coil</keyword>
<comment type="caution">
    <text evidence="2">The sequence shown here is derived from an EMBL/GenBank/DDBJ whole genome shotgun (WGS) entry which is preliminary data.</text>
</comment>
<gene>
    <name evidence="2" type="ORF">A3G49_05445</name>
</gene>
<evidence type="ECO:0000313" key="2">
    <source>
        <dbReference type="EMBL" id="OHA14607.1"/>
    </source>
</evidence>